<evidence type="ECO:0000256" key="3">
    <source>
        <dbReference type="ARBA" id="ARBA00023163"/>
    </source>
</evidence>
<sequence length="201" mass="21702">MNTATTTEPIDVRENILATGQRIMAGKGFSAVGLNEILTGAGVPKGSFYHYFGSKDAFGEALLDSYFVDYLADLDRTLAQPGQNMAQRLMRYFQVWQETQSFLDCQGKCLAVKLAAEVADLSEAMRLSLKRGTAGIVSRLAAAIETGAAEGSLTIDADAESTASSLYQLWLGASVMVKISRSTQPFDTALLTTHQILHLPQ</sequence>
<dbReference type="InterPro" id="IPR001647">
    <property type="entry name" value="HTH_TetR"/>
</dbReference>
<dbReference type="Pfam" id="PF00440">
    <property type="entry name" value="TetR_N"/>
    <property type="match status" value="1"/>
</dbReference>
<feature type="domain" description="HTH tetR-type" evidence="5">
    <location>
        <begin position="10"/>
        <end position="70"/>
    </location>
</feature>
<comment type="caution">
    <text evidence="6">The sequence shown here is derived from an EMBL/GenBank/DDBJ whole genome shotgun (WGS) entry which is preliminary data.</text>
</comment>
<dbReference type="InterPro" id="IPR036271">
    <property type="entry name" value="Tet_transcr_reg_TetR-rel_C_sf"/>
</dbReference>
<keyword evidence="7" id="KW-1185">Reference proteome</keyword>
<keyword evidence="2 4" id="KW-0238">DNA-binding</keyword>
<organism evidence="6 7">
    <name type="scientific">Duganella aquatilis</name>
    <dbReference type="NCBI Taxonomy" id="2666082"/>
    <lineage>
        <taxon>Bacteria</taxon>
        <taxon>Pseudomonadati</taxon>
        <taxon>Pseudomonadota</taxon>
        <taxon>Betaproteobacteria</taxon>
        <taxon>Burkholderiales</taxon>
        <taxon>Oxalobacteraceae</taxon>
        <taxon>Telluria group</taxon>
        <taxon>Duganella</taxon>
    </lineage>
</organism>
<feature type="DNA-binding region" description="H-T-H motif" evidence="4">
    <location>
        <begin position="33"/>
        <end position="52"/>
    </location>
</feature>
<keyword evidence="1" id="KW-0805">Transcription regulation</keyword>
<name>A0A844DHF9_9BURK</name>
<dbReference type="PANTHER" id="PTHR47506">
    <property type="entry name" value="TRANSCRIPTIONAL REGULATORY PROTEIN"/>
    <property type="match status" value="1"/>
</dbReference>
<dbReference type="RefSeq" id="WP_154361195.1">
    <property type="nucleotide sequence ID" value="NZ_WKJL01000037.1"/>
</dbReference>
<protein>
    <submittedName>
        <fullName evidence="6">TetR family transcriptional regulator</fullName>
    </submittedName>
</protein>
<evidence type="ECO:0000313" key="6">
    <source>
        <dbReference type="EMBL" id="MRW87989.1"/>
    </source>
</evidence>
<dbReference type="EMBL" id="WKJL01000037">
    <property type="protein sequence ID" value="MRW87989.1"/>
    <property type="molecule type" value="Genomic_DNA"/>
</dbReference>
<gene>
    <name evidence="6" type="ORF">GJ698_28330</name>
</gene>
<proteinExistence type="predicted"/>
<dbReference type="InterPro" id="IPR009057">
    <property type="entry name" value="Homeodomain-like_sf"/>
</dbReference>
<evidence type="ECO:0000256" key="1">
    <source>
        <dbReference type="ARBA" id="ARBA00023015"/>
    </source>
</evidence>
<evidence type="ECO:0000313" key="7">
    <source>
        <dbReference type="Proteomes" id="UP000439986"/>
    </source>
</evidence>
<dbReference type="Proteomes" id="UP000439986">
    <property type="component" value="Unassembled WGS sequence"/>
</dbReference>
<evidence type="ECO:0000256" key="2">
    <source>
        <dbReference type="ARBA" id="ARBA00023125"/>
    </source>
</evidence>
<dbReference type="Gene3D" id="1.10.357.10">
    <property type="entry name" value="Tetracycline Repressor, domain 2"/>
    <property type="match status" value="1"/>
</dbReference>
<accession>A0A844DHF9</accession>
<dbReference type="SUPFAM" id="SSF48498">
    <property type="entry name" value="Tetracyclin repressor-like, C-terminal domain"/>
    <property type="match status" value="1"/>
</dbReference>
<dbReference type="SUPFAM" id="SSF46689">
    <property type="entry name" value="Homeodomain-like"/>
    <property type="match status" value="1"/>
</dbReference>
<dbReference type="PANTHER" id="PTHR47506:SF6">
    <property type="entry name" value="HTH-TYPE TRANSCRIPTIONAL REPRESSOR NEMR"/>
    <property type="match status" value="1"/>
</dbReference>
<dbReference type="GO" id="GO:0003677">
    <property type="term" value="F:DNA binding"/>
    <property type="evidence" value="ECO:0007669"/>
    <property type="project" value="UniProtKB-UniRule"/>
</dbReference>
<dbReference type="AlphaFoldDB" id="A0A844DHF9"/>
<evidence type="ECO:0000259" key="5">
    <source>
        <dbReference type="PROSITE" id="PS50977"/>
    </source>
</evidence>
<evidence type="ECO:0000256" key="4">
    <source>
        <dbReference type="PROSITE-ProRule" id="PRU00335"/>
    </source>
</evidence>
<keyword evidence="3" id="KW-0804">Transcription</keyword>
<dbReference type="PROSITE" id="PS50977">
    <property type="entry name" value="HTH_TETR_2"/>
    <property type="match status" value="1"/>
</dbReference>
<dbReference type="PRINTS" id="PR00455">
    <property type="entry name" value="HTHTETR"/>
</dbReference>
<reference evidence="6 7" key="1">
    <citation type="submission" date="2019-11" db="EMBL/GenBank/DDBJ databases">
        <title>Novel species isolated from a subtropical stream in China.</title>
        <authorList>
            <person name="Lu H."/>
        </authorList>
    </citation>
    <scope>NUCLEOTIDE SEQUENCE [LARGE SCALE GENOMIC DNA]</scope>
    <source>
        <strain evidence="6 7">FT26W</strain>
    </source>
</reference>
<dbReference type="Pfam" id="PF16925">
    <property type="entry name" value="TetR_C_13"/>
    <property type="match status" value="1"/>
</dbReference>
<dbReference type="InterPro" id="IPR011075">
    <property type="entry name" value="TetR_C"/>
</dbReference>